<keyword evidence="4" id="KW-0677">Repeat</keyword>
<feature type="region of interest" description="Disordered" evidence="7">
    <location>
        <begin position="1"/>
        <end position="41"/>
    </location>
</feature>
<dbReference type="SUPFAM" id="SSF47473">
    <property type="entry name" value="EF-hand"/>
    <property type="match status" value="1"/>
</dbReference>
<dbReference type="GO" id="GO:0072686">
    <property type="term" value="C:mitotic spindle"/>
    <property type="evidence" value="ECO:0007669"/>
    <property type="project" value="TreeGrafter"/>
</dbReference>
<evidence type="ECO:0000256" key="1">
    <source>
        <dbReference type="ARBA" id="ARBA00004138"/>
    </source>
</evidence>
<dbReference type="GO" id="GO:0043014">
    <property type="term" value="F:alpha-tubulin binding"/>
    <property type="evidence" value="ECO:0007669"/>
    <property type="project" value="TreeGrafter"/>
</dbReference>
<evidence type="ECO:0000256" key="5">
    <source>
        <dbReference type="ARBA" id="ARBA00023212"/>
    </source>
</evidence>
<dbReference type="SMART" id="SM00676">
    <property type="entry name" value="DM10"/>
    <property type="match status" value="3"/>
</dbReference>
<evidence type="ECO:0000256" key="2">
    <source>
        <dbReference type="ARBA" id="ARBA00004245"/>
    </source>
</evidence>
<evidence type="ECO:0000313" key="10">
    <source>
        <dbReference type="Proteomes" id="UP001165080"/>
    </source>
</evidence>
<dbReference type="FunFam" id="2.30.29.170:FF:000004">
    <property type="entry name" value="EF-hand domain containing 2"/>
    <property type="match status" value="1"/>
</dbReference>
<reference evidence="9 10" key="1">
    <citation type="journal article" date="2023" name="Commun. Biol.">
        <title>Reorganization of the ancestral sex-determining regions during the evolution of trioecy in Pleodorina starrii.</title>
        <authorList>
            <person name="Takahashi K."/>
            <person name="Suzuki S."/>
            <person name="Kawai-Toyooka H."/>
            <person name="Yamamoto K."/>
            <person name="Hamaji T."/>
            <person name="Ootsuki R."/>
            <person name="Yamaguchi H."/>
            <person name="Kawachi M."/>
            <person name="Higashiyama T."/>
            <person name="Nozaki H."/>
        </authorList>
    </citation>
    <scope>NUCLEOTIDE SEQUENCE [LARGE SCALE GENOMIC DNA]</scope>
    <source>
        <strain evidence="9 10">NIES-4479</strain>
    </source>
</reference>
<feature type="compositionally biased region" description="Pro residues" evidence="7">
    <location>
        <begin position="256"/>
        <end position="271"/>
    </location>
</feature>
<dbReference type="GO" id="GO:0005930">
    <property type="term" value="C:axoneme"/>
    <property type="evidence" value="ECO:0007669"/>
    <property type="project" value="TreeGrafter"/>
</dbReference>
<feature type="compositionally biased region" description="Low complexity" evidence="7">
    <location>
        <begin position="733"/>
        <end position="744"/>
    </location>
</feature>
<dbReference type="EMBL" id="BRXU01000031">
    <property type="protein sequence ID" value="GLC60054.1"/>
    <property type="molecule type" value="Genomic_DNA"/>
</dbReference>
<feature type="domain" description="DM10" evidence="8">
    <location>
        <begin position="120"/>
        <end position="224"/>
    </location>
</feature>
<comment type="caution">
    <text evidence="9">The sequence shown here is derived from an EMBL/GenBank/DDBJ whole genome shotgun (WGS) entry which is preliminary data.</text>
</comment>
<protein>
    <recommendedName>
        <fullName evidence="8">DM10 domain-containing protein</fullName>
    </recommendedName>
</protein>
<proteinExistence type="predicted"/>
<evidence type="ECO:0000256" key="3">
    <source>
        <dbReference type="ARBA" id="ARBA00022490"/>
    </source>
</evidence>
<evidence type="ECO:0000256" key="4">
    <source>
        <dbReference type="ARBA" id="ARBA00022737"/>
    </source>
</evidence>
<comment type="subcellular location">
    <subcellularLocation>
        <location evidence="1">Cell projection</location>
        <location evidence="1">Cilium</location>
    </subcellularLocation>
    <subcellularLocation>
        <location evidence="2">Cytoplasm</location>
        <location evidence="2">Cytoskeleton</location>
    </subcellularLocation>
</comment>
<evidence type="ECO:0000256" key="6">
    <source>
        <dbReference type="ARBA" id="ARBA00023273"/>
    </source>
</evidence>
<keyword evidence="6" id="KW-0966">Cell projection</keyword>
<feature type="region of interest" description="Disordered" evidence="7">
    <location>
        <begin position="57"/>
        <end position="112"/>
    </location>
</feature>
<dbReference type="GO" id="GO:0000281">
    <property type="term" value="P:mitotic cytokinesis"/>
    <property type="evidence" value="ECO:0007669"/>
    <property type="project" value="TreeGrafter"/>
</dbReference>
<feature type="region of interest" description="Disordered" evidence="7">
    <location>
        <begin position="682"/>
        <end position="841"/>
    </location>
</feature>
<accession>A0A9W6BXF6</accession>
<dbReference type="Proteomes" id="UP001165080">
    <property type="component" value="Unassembled WGS sequence"/>
</dbReference>
<evidence type="ECO:0000313" key="9">
    <source>
        <dbReference type="EMBL" id="GLC60054.1"/>
    </source>
</evidence>
<dbReference type="Gene3D" id="2.30.29.170">
    <property type="match status" value="3"/>
</dbReference>
<dbReference type="InterPro" id="IPR011992">
    <property type="entry name" value="EF-hand-dom_pair"/>
</dbReference>
<keyword evidence="10" id="KW-1185">Reference proteome</keyword>
<feature type="domain" description="DM10" evidence="8">
    <location>
        <begin position="303"/>
        <end position="421"/>
    </location>
</feature>
<dbReference type="OrthoDB" id="10255210at2759"/>
<feature type="compositionally biased region" description="Pro residues" evidence="7">
    <location>
        <begin position="683"/>
        <end position="699"/>
    </location>
</feature>
<dbReference type="GO" id="GO:0060285">
    <property type="term" value="P:cilium-dependent cell motility"/>
    <property type="evidence" value="ECO:0007669"/>
    <property type="project" value="TreeGrafter"/>
</dbReference>
<dbReference type="InterPro" id="IPR006602">
    <property type="entry name" value="DM10_dom"/>
</dbReference>
<feature type="compositionally biased region" description="Polar residues" evidence="7">
    <location>
        <begin position="87"/>
        <end position="107"/>
    </location>
</feature>
<dbReference type="PROSITE" id="PS51336">
    <property type="entry name" value="DM10"/>
    <property type="match status" value="3"/>
</dbReference>
<dbReference type="PANTHER" id="PTHR12086:SF9">
    <property type="entry name" value="EF-HAND DOMAIN-CONTAINING PROTEIN 1"/>
    <property type="match status" value="1"/>
</dbReference>
<dbReference type="PANTHER" id="PTHR12086">
    <property type="entry name" value="EF-HAND DOMAIN C-TERMINAL CONTAINING PROTEIN"/>
    <property type="match status" value="1"/>
</dbReference>
<dbReference type="GO" id="GO:0007052">
    <property type="term" value="P:mitotic spindle organization"/>
    <property type="evidence" value="ECO:0007669"/>
    <property type="project" value="TreeGrafter"/>
</dbReference>
<feature type="region of interest" description="Disordered" evidence="7">
    <location>
        <begin position="221"/>
        <end position="281"/>
    </location>
</feature>
<organism evidence="9 10">
    <name type="scientific">Pleodorina starrii</name>
    <dbReference type="NCBI Taxonomy" id="330485"/>
    <lineage>
        <taxon>Eukaryota</taxon>
        <taxon>Viridiplantae</taxon>
        <taxon>Chlorophyta</taxon>
        <taxon>core chlorophytes</taxon>
        <taxon>Chlorophyceae</taxon>
        <taxon>CS clade</taxon>
        <taxon>Chlamydomonadales</taxon>
        <taxon>Volvocaceae</taxon>
        <taxon>Pleodorina</taxon>
    </lineage>
</organism>
<dbReference type="Pfam" id="PF06565">
    <property type="entry name" value="DM10_dom"/>
    <property type="match status" value="3"/>
</dbReference>
<feature type="domain" description="DM10" evidence="8">
    <location>
        <begin position="484"/>
        <end position="591"/>
    </location>
</feature>
<gene>
    <name evidence="9" type="primary">PLEST005756</name>
    <name evidence="9" type="ORF">PLESTB_001568300</name>
</gene>
<sequence length="923" mass="100133">MRRAAGYNSEDSRQHGPPVPNLPGVTAQGPMEPRPKGQTLRFINGYRLAEDVQDMDPLNRTTKWGSRVQDVGPTPPFATHEAVRGPSSAQGNTAHQDPAGTSSSTADRSSRGMPKWITYDRKVLGFGAYFREDVPYSPLESWRVRKVTVRYYMETDEVEVVEMREVNSGLPQGILLKRHRAVKEDGSPLLWPDLHVGGTLILYRRTYHLVAVDGATRAFYEQQGQQQPPDETYPEGPYEQHRKALEASARGRRPPVRGPPPPSAGPPLPSDPEPKDLAISPRGLGSVFETLRVAPSAEQEARDTAVLRFGAAWDNTAALFGDVLPFALSYHVEDGTVEVREVARRNSGRDPFPLLLSRRRLPKATPPVLGRPMSPGTRRELNIPYYDWRDLYMGATVNVYGRKMLLYDCDDPTRAWLKKYVKGLSAAQLTPIQVDFDPFGAKRPPLAVPPHGSGIGSDEDSLQNCLRLVPRPVTRSYTDYLNKWNKVLRFEATMVPLGPDRPLVGPHDAERRFVVSFHPVDGTLSVWEPKQVNSGMEQGCFLDRHRVPNPATGQPYGEADMQVGSLLEVFGRGFQLLDADAFTLLYMEQNAYRFPWADFDKVLSKLLTWLAHYPDQLPDRLRADLLAADSQGSGYVTKYKLYDLLTGLGCDLSPHEVITLVRQLGADRQGLLVEQLLAALRLAPPPPPTPSPPSPPAEPHPQEEEPARVPFPAPGLRSDAWPPHRRVSWGPDAAAVQAKATAAAGSGGGCTAAPHRGLGPTPGHPRVDAPPAHYSSSYYSDQNAGSGAGGGGGKLSRRPSSLASLAWGESSAGGDDRRSTRDTPEKSWRGSQQQQQQQLGGAFGSSWMAAAATGEGPAAASLGTPSVATPSALGAAAAAGGGRAGLAGSSFLAQTGVKQPASLWQTTNMAFGGVGHSSSFRRR</sequence>
<keyword evidence="5" id="KW-0206">Cytoskeleton</keyword>
<feature type="compositionally biased region" description="Basic and acidic residues" evidence="7">
    <location>
        <begin position="814"/>
        <end position="828"/>
    </location>
</feature>
<dbReference type="InterPro" id="IPR040193">
    <property type="entry name" value="EFHC1/EFHC2/EFHB"/>
</dbReference>
<evidence type="ECO:0000256" key="7">
    <source>
        <dbReference type="SAM" id="MobiDB-lite"/>
    </source>
</evidence>
<name>A0A9W6BXF6_9CHLO</name>
<dbReference type="AlphaFoldDB" id="A0A9W6BXF6"/>
<evidence type="ECO:0000259" key="8">
    <source>
        <dbReference type="PROSITE" id="PS51336"/>
    </source>
</evidence>
<keyword evidence="3" id="KW-0963">Cytoplasm</keyword>